<dbReference type="Proteomes" id="UP000295727">
    <property type="component" value="Chromosome 3"/>
</dbReference>
<dbReference type="CDD" id="cd00130">
    <property type="entry name" value="PAS"/>
    <property type="match status" value="3"/>
</dbReference>
<dbReference type="PROSITE" id="PS50109">
    <property type="entry name" value="HIS_KIN"/>
    <property type="match status" value="1"/>
</dbReference>
<dbReference type="PRINTS" id="PR00344">
    <property type="entry name" value="BCTRLSENSOR"/>
</dbReference>
<dbReference type="GO" id="GO:0000155">
    <property type="term" value="F:phosphorelay sensor kinase activity"/>
    <property type="evidence" value="ECO:0007669"/>
    <property type="project" value="InterPro"/>
</dbReference>
<dbReference type="FunFam" id="3.30.450.20:FF:000099">
    <property type="entry name" value="Sensory box sensor histidine kinase"/>
    <property type="match status" value="1"/>
</dbReference>
<evidence type="ECO:0000259" key="7">
    <source>
        <dbReference type="PROSITE" id="PS50112"/>
    </source>
</evidence>
<accession>A0A4P7D5M7</accession>
<protein>
    <recommendedName>
        <fullName evidence="2">histidine kinase</fullName>
        <ecNumber evidence="2">2.7.13.3</ecNumber>
    </recommendedName>
</protein>
<dbReference type="Pfam" id="PF00512">
    <property type="entry name" value="HisKA"/>
    <property type="match status" value="1"/>
</dbReference>
<sequence length="728" mass="80318">MRYPRSSRLALLAVAVAGVSAAAGWLEPLSGCLGVLLVVPVTHWLGRGFGRLAAGFTTLGIVLAPSGAPLSVMGAGPLVHAVVAMAAAWLCAECVAPRPKQRASTTTLKDDPFGLPIDELSRNIWSRTIDGKLEYISQSILDYTGRTLEELRAPFTLVHPDDAWIPARAFARARDTGDPQEYHCRYRSAAGAYQWFAAVMHTQRDRHGKVFRVYGMHWNIDEQKREEAQLRLRNQTLEAMGDLIPGHVWTALPDGTLEYLSPSLRSYTGLADARACDAFHAVIHPDDVAADARYWQELAEGRNPEDVEIRLRRADGVYRWFLCRAQAVNGDRGELVRWVGIAWDIHARKLADEALVQREHQLREIAETIPGMIWCTDPQGQPDYINRRTADYAGVQAGDLVDLGYRSVIHPDDWDSVIRAFTHSIETGEPYSHVTRLRRKDGTYRWHQQAAEPMRDCDGNIVRWYGLSLDIDAFKHTEGRLRQTQAKLARATKIATVAELSASIAHELKQPLTAVIANAQACRRWLAAQPPNLSEARASLENLVRDAHATDETMQSIRALFSKRQSLAKQRRNVSDMVLEAVRLLREDENKRDAEIGFDLPDDLPAVFVDPIQIQQVLINLISNGIEAARSSGRTPRVAVKVGQANAMSVLIEVVDNGSGITEGDSIFDPFFTTKTKGLGIGLAVSRSIVEAHGGRLSAANNTGYGATFSALLPVAPVSVPQQALNAT</sequence>
<evidence type="ECO:0000256" key="3">
    <source>
        <dbReference type="ARBA" id="ARBA00022553"/>
    </source>
</evidence>
<dbReference type="InterPro" id="IPR052162">
    <property type="entry name" value="Sensor_kinase/Photoreceptor"/>
</dbReference>
<keyword evidence="3" id="KW-0597">Phosphoprotein</keyword>
<dbReference type="EMBL" id="CP038150">
    <property type="protein sequence ID" value="QBR02105.1"/>
    <property type="molecule type" value="Genomic_DNA"/>
</dbReference>
<feature type="domain" description="PAS" evidence="7">
    <location>
        <begin position="358"/>
        <end position="428"/>
    </location>
</feature>
<evidence type="ECO:0000256" key="4">
    <source>
        <dbReference type="ARBA" id="ARBA00022679"/>
    </source>
</evidence>
<comment type="catalytic activity">
    <reaction evidence="1">
        <text>ATP + protein L-histidine = ADP + protein N-phospho-L-histidine.</text>
        <dbReference type="EC" id="2.7.13.3"/>
    </reaction>
</comment>
<keyword evidence="5 9" id="KW-0418">Kinase</keyword>
<dbReference type="SUPFAM" id="SSF47384">
    <property type="entry name" value="Homodimeric domain of signal transducing histidine kinase"/>
    <property type="match status" value="1"/>
</dbReference>
<dbReference type="AlphaFoldDB" id="A0A4P7D5M7"/>
<dbReference type="InterPro" id="IPR003661">
    <property type="entry name" value="HisK_dim/P_dom"/>
</dbReference>
<name>A0A4P7D5M7_9BURK</name>
<dbReference type="PANTHER" id="PTHR43304">
    <property type="entry name" value="PHYTOCHROME-LIKE PROTEIN CPH1"/>
    <property type="match status" value="1"/>
</dbReference>
<dbReference type="InterPro" id="IPR004358">
    <property type="entry name" value="Sig_transdc_His_kin-like_C"/>
</dbReference>
<dbReference type="InterPro" id="IPR036097">
    <property type="entry name" value="HisK_dim/P_sf"/>
</dbReference>
<feature type="domain" description="PAC" evidence="8">
    <location>
        <begin position="305"/>
        <end position="357"/>
    </location>
</feature>
<dbReference type="SUPFAM" id="SSF55874">
    <property type="entry name" value="ATPase domain of HSP90 chaperone/DNA topoisomerase II/histidine kinase"/>
    <property type="match status" value="1"/>
</dbReference>
<dbReference type="OrthoDB" id="8872837at2"/>
<dbReference type="PROSITE" id="PS50113">
    <property type="entry name" value="PAC"/>
    <property type="match status" value="2"/>
</dbReference>
<evidence type="ECO:0000313" key="9">
    <source>
        <dbReference type="EMBL" id="QBR02105.1"/>
    </source>
</evidence>
<dbReference type="Pfam" id="PF02518">
    <property type="entry name" value="HATPase_c"/>
    <property type="match status" value="1"/>
</dbReference>
<dbReference type="Pfam" id="PF08447">
    <property type="entry name" value="PAS_3"/>
    <property type="match status" value="3"/>
</dbReference>
<dbReference type="InterPro" id="IPR035965">
    <property type="entry name" value="PAS-like_dom_sf"/>
</dbReference>
<dbReference type="InterPro" id="IPR000700">
    <property type="entry name" value="PAS-assoc_C"/>
</dbReference>
<dbReference type="InterPro" id="IPR036890">
    <property type="entry name" value="HATPase_C_sf"/>
</dbReference>
<dbReference type="Gene3D" id="3.30.565.10">
    <property type="entry name" value="Histidine kinase-like ATPase, C-terminal domain"/>
    <property type="match status" value="1"/>
</dbReference>
<dbReference type="Gene3D" id="1.10.287.130">
    <property type="match status" value="1"/>
</dbReference>
<keyword evidence="4" id="KW-0808">Transferase</keyword>
<dbReference type="SUPFAM" id="SSF55785">
    <property type="entry name" value="PYP-like sensor domain (PAS domain)"/>
    <property type="match status" value="3"/>
</dbReference>
<dbReference type="InterPro" id="IPR000014">
    <property type="entry name" value="PAS"/>
</dbReference>
<evidence type="ECO:0000256" key="1">
    <source>
        <dbReference type="ARBA" id="ARBA00000085"/>
    </source>
</evidence>
<dbReference type="InterPro" id="IPR003594">
    <property type="entry name" value="HATPase_dom"/>
</dbReference>
<gene>
    <name evidence="9" type="ORF">E1956_33885</name>
</gene>
<keyword evidence="10" id="KW-1185">Reference proteome</keyword>
<proteinExistence type="predicted"/>
<dbReference type="NCBIfam" id="TIGR00229">
    <property type="entry name" value="sensory_box"/>
    <property type="match status" value="2"/>
</dbReference>
<dbReference type="PANTHER" id="PTHR43304:SF1">
    <property type="entry name" value="PAC DOMAIN-CONTAINING PROTEIN"/>
    <property type="match status" value="1"/>
</dbReference>
<evidence type="ECO:0000256" key="2">
    <source>
        <dbReference type="ARBA" id="ARBA00012438"/>
    </source>
</evidence>
<feature type="domain" description="PAC" evidence="8">
    <location>
        <begin position="431"/>
        <end position="483"/>
    </location>
</feature>
<feature type="domain" description="Histidine kinase" evidence="6">
    <location>
        <begin position="503"/>
        <end position="717"/>
    </location>
</feature>
<dbReference type="RefSeq" id="WP_134757410.1">
    <property type="nucleotide sequence ID" value="NZ_CP038150.1"/>
</dbReference>
<dbReference type="SMART" id="SM00086">
    <property type="entry name" value="PAC"/>
    <property type="match status" value="3"/>
</dbReference>
<organism evidence="9 10">
    <name type="scientific">Paraburkholderia pallida</name>
    <dbReference type="NCBI Taxonomy" id="2547399"/>
    <lineage>
        <taxon>Bacteria</taxon>
        <taxon>Pseudomonadati</taxon>
        <taxon>Pseudomonadota</taxon>
        <taxon>Betaproteobacteria</taxon>
        <taxon>Burkholderiales</taxon>
        <taxon>Burkholderiaceae</taxon>
        <taxon>Paraburkholderia</taxon>
    </lineage>
</organism>
<dbReference type="InterPro" id="IPR001610">
    <property type="entry name" value="PAC"/>
</dbReference>
<evidence type="ECO:0000259" key="8">
    <source>
        <dbReference type="PROSITE" id="PS50113"/>
    </source>
</evidence>
<dbReference type="CDD" id="cd00082">
    <property type="entry name" value="HisKA"/>
    <property type="match status" value="1"/>
</dbReference>
<dbReference type="SMART" id="SM00388">
    <property type="entry name" value="HisKA"/>
    <property type="match status" value="1"/>
</dbReference>
<reference evidence="9 10" key="1">
    <citation type="submission" date="2019-03" db="EMBL/GenBank/DDBJ databases">
        <title>Paraburkholderia sp. 7MH5, isolated from subtropical forest soil.</title>
        <authorList>
            <person name="Gao Z.-H."/>
            <person name="Qiu L.-H."/>
        </authorList>
    </citation>
    <scope>NUCLEOTIDE SEQUENCE [LARGE SCALE GENOMIC DNA]</scope>
    <source>
        <strain evidence="9 10">7MH5</strain>
    </source>
</reference>
<dbReference type="EC" id="2.7.13.3" evidence="2"/>
<dbReference type="PROSITE" id="PS50112">
    <property type="entry name" value="PAS"/>
    <property type="match status" value="1"/>
</dbReference>
<dbReference type="InterPro" id="IPR013655">
    <property type="entry name" value="PAS_fold_3"/>
</dbReference>
<dbReference type="Gene3D" id="3.30.450.20">
    <property type="entry name" value="PAS domain"/>
    <property type="match status" value="3"/>
</dbReference>
<dbReference type="InterPro" id="IPR005467">
    <property type="entry name" value="His_kinase_dom"/>
</dbReference>
<evidence type="ECO:0000313" key="10">
    <source>
        <dbReference type="Proteomes" id="UP000295727"/>
    </source>
</evidence>
<dbReference type="SMART" id="SM00387">
    <property type="entry name" value="HATPase_c"/>
    <property type="match status" value="1"/>
</dbReference>
<evidence type="ECO:0000256" key="5">
    <source>
        <dbReference type="ARBA" id="ARBA00022777"/>
    </source>
</evidence>
<dbReference type="SMART" id="SM00091">
    <property type="entry name" value="PAS"/>
    <property type="match status" value="3"/>
</dbReference>
<dbReference type="KEGG" id="ppai:E1956_33885"/>
<evidence type="ECO:0000259" key="6">
    <source>
        <dbReference type="PROSITE" id="PS50109"/>
    </source>
</evidence>